<proteinExistence type="predicted"/>
<protein>
    <submittedName>
        <fullName evidence="2">Uncharacterized protein</fullName>
    </submittedName>
</protein>
<accession>X1R110</accession>
<keyword evidence="1" id="KW-0472">Membrane</keyword>
<evidence type="ECO:0000256" key="1">
    <source>
        <dbReference type="SAM" id="Phobius"/>
    </source>
</evidence>
<evidence type="ECO:0000313" key="2">
    <source>
        <dbReference type="EMBL" id="GAI49234.1"/>
    </source>
</evidence>
<comment type="caution">
    <text evidence="2">The sequence shown here is derived from an EMBL/GenBank/DDBJ whole genome shotgun (WGS) entry which is preliminary data.</text>
</comment>
<organism evidence="2">
    <name type="scientific">marine sediment metagenome</name>
    <dbReference type="NCBI Taxonomy" id="412755"/>
    <lineage>
        <taxon>unclassified sequences</taxon>
        <taxon>metagenomes</taxon>
        <taxon>ecological metagenomes</taxon>
    </lineage>
</organism>
<reference evidence="2" key="1">
    <citation type="journal article" date="2014" name="Front. Microbiol.">
        <title>High frequency of phylogenetically diverse reductive dehalogenase-homologous genes in deep subseafloor sedimentary metagenomes.</title>
        <authorList>
            <person name="Kawai M."/>
            <person name="Futagami T."/>
            <person name="Toyoda A."/>
            <person name="Takaki Y."/>
            <person name="Nishi S."/>
            <person name="Hori S."/>
            <person name="Arai W."/>
            <person name="Tsubouchi T."/>
            <person name="Morono Y."/>
            <person name="Uchiyama I."/>
            <person name="Ito T."/>
            <person name="Fujiyama A."/>
            <person name="Inagaki F."/>
            <person name="Takami H."/>
        </authorList>
    </citation>
    <scope>NUCLEOTIDE SEQUENCE</scope>
    <source>
        <strain evidence="2">Expedition CK06-06</strain>
    </source>
</reference>
<gene>
    <name evidence="2" type="ORF">S06H3_61043</name>
</gene>
<dbReference type="AlphaFoldDB" id="X1R110"/>
<name>X1R110_9ZZZZ</name>
<sequence>MKRWLSCMIEAVEIAIVIVMLGILFDIAFHGEIRIIMDWAIPLEIVGMSALLGHEAVRLYRLIKEV</sequence>
<dbReference type="EMBL" id="BARV01039935">
    <property type="protein sequence ID" value="GAI49234.1"/>
    <property type="molecule type" value="Genomic_DNA"/>
</dbReference>
<keyword evidence="1" id="KW-0812">Transmembrane</keyword>
<feature type="transmembrane region" description="Helical" evidence="1">
    <location>
        <begin position="12"/>
        <end position="29"/>
    </location>
</feature>
<keyword evidence="1" id="KW-1133">Transmembrane helix</keyword>